<evidence type="ECO:0000313" key="2">
    <source>
        <dbReference type="EMBL" id="KGJ54096.1"/>
    </source>
</evidence>
<dbReference type="Proteomes" id="UP000030008">
    <property type="component" value="Unassembled WGS sequence"/>
</dbReference>
<dbReference type="EMBL" id="JQIF01000023">
    <property type="protein sequence ID" value="KGJ54096.1"/>
    <property type="molecule type" value="Genomic_DNA"/>
</dbReference>
<sequence>MRYKVTWTMYFTDSNIPDTIAVAIVEAASVSKARYAAYKQMIPDRGYRFEWFINETEVEKIEMENEHMMHKLKILPQYFEDKLQGMKKWEVRKNDRPFKDGDTLQLEEWSEETGYTGRLLQEYIKKIYTEAPGIKEGYVVMNTEYISASYREKRE</sequence>
<dbReference type="InterPro" id="IPR039440">
    <property type="entry name" value="DUF3850"/>
</dbReference>
<name>A0A099I930_CLOIN</name>
<reference evidence="2 3" key="1">
    <citation type="submission" date="2014-08" db="EMBL/GenBank/DDBJ databases">
        <title>Clostridium innocuum, an unnegligible vancomycin-resistant pathogen causing extra-intestinal infections.</title>
        <authorList>
            <person name="Feng Y."/>
            <person name="Chiu C.-H."/>
        </authorList>
    </citation>
    <scope>NUCLEOTIDE SEQUENCE [LARGE SCALE GENOMIC DNA]</scope>
    <source>
        <strain evidence="2 3">AN88</strain>
    </source>
</reference>
<dbReference type="InterPro" id="IPR015947">
    <property type="entry name" value="PUA-like_sf"/>
</dbReference>
<protein>
    <recommendedName>
        <fullName evidence="1">DUF3850 domain-containing protein</fullName>
    </recommendedName>
</protein>
<organism evidence="2 3">
    <name type="scientific">Clostridium innocuum</name>
    <dbReference type="NCBI Taxonomy" id="1522"/>
    <lineage>
        <taxon>Bacteria</taxon>
        <taxon>Bacillati</taxon>
        <taxon>Bacillota</taxon>
        <taxon>Clostridia</taxon>
        <taxon>Eubacteriales</taxon>
        <taxon>Clostridiaceae</taxon>
        <taxon>Clostridium</taxon>
    </lineage>
</organism>
<feature type="domain" description="DUF3850" evidence="1">
    <location>
        <begin position="69"/>
        <end position="142"/>
    </location>
</feature>
<dbReference type="Gene3D" id="2.30.130.30">
    <property type="entry name" value="Hypothetical protein"/>
    <property type="match status" value="1"/>
</dbReference>
<dbReference type="SUPFAM" id="SSF88697">
    <property type="entry name" value="PUA domain-like"/>
    <property type="match status" value="1"/>
</dbReference>
<dbReference type="Pfam" id="PF12961">
    <property type="entry name" value="DUF3850"/>
    <property type="match status" value="1"/>
</dbReference>
<proteinExistence type="predicted"/>
<comment type="caution">
    <text evidence="2">The sequence shown here is derived from an EMBL/GenBank/DDBJ whole genome shotgun (WGS) entry which is preliminary data.</text>
</comment>
<accession>A0A099I930</accession>
<dbReference type="RefSeq" id="WP_044904630.1">
    <property type="nucleotide sequence ID" value="NZ_JAKNTM010000001.1"/>
</dbReference>
<evidence type="ECO:0000313" key="3">
    <source>
        <dbReference type="Proteomes" id="UP000030008"/>
    </source>
</evidence>
<gene>
    <name evidence="2" type="ORF">CIAN88_06015</name>
</gene>
<dbReference type="AlphaFoldDB" id="A0A099I930"/>
<evidence type="ECO:0000259" key="1">
    <source>
        <dbReference type="Pfam" id="PF12961"/>
    </source>
</evidence>